<proteinExistence type="predicted"/>
<reference evidence="2 3" key="1">
    <citation type="journal article" date="2021" name="Int. J. Syst. Evol. Microbiol.">
        <title>Amazonocrinis nigriterrae gen. nov., sp. nov., Atlanticothrix silvestris gen. nov., sp. nov. and Dendronalium phyllosphericum gen. nov., sp. nov., nostocacean cyanobacteria from Brazilian environments.</title>
        <authorList>
            <person name="Alvarenga D.O."/>
            <person name="Andreote A.P.D."/>
            <person name="Branco L.H.Z."/>
            <person name="Delbaje E."/>
            <person name="Cruz R.B."/>
            <person name="Varani A.M."/>
            <person name="Fiore M.F."/>
        </authorList>
    </citation>
    <scope>NUCLEOTIDE SEQUENCE [LARGE SCALE GENOMIC DNA]</scope>
    <source>
        <strain evidence="2 3">CENA67</strain>
    </source>
</reference>
<name>A0A8J7LBF6_9NOST</name>
<feature type="compositionally biased region" description="Polar residues" evidence="1">
    <location>
        <begin position="20"/>
        <end position="45"/>
    </location>
</feature>
<evidence type="ECO:0000313" key="2">
    <source>
        <dbReference type="EMBL" id="MBH8566678.1"/>
    </source>
</evidence>
<dbReference type="AlphaFoldDB" id="A0A8J7LBF6"/>
<accession>A0A8J7LBF6</accession>
<organism evidence="2 3">
    <name type="scientific">Amazonocrinis nigriterrae CENA67</name>
    <dbReference type="NCBI Taxonomy" id="2794033"/>
    <lineage>
        <taxon>Bacteria</taxon>
        <taxon>Bacillati</taxon>
        <taxon>Cyanobacteriota</taxon>
        <taxon>Cyanophyceae</taxon>
        <taxon>Nostocales</taxon>
        <taxon>Nostocaceae</taxon>
        <taxon>Amazonocrinis</taxon>
        <taxon>Amazonocrinis nigriterrae</taxon>
    </lineage>
</organism>
<gene>
    <name evidence="2" type="ORF">I8748_31765</name>
</gene>
<sequence length="70" mass="7711">MSFPSCACSVVVLNQQQEQNISHKNQYQDVPVNSSKSEAKSSTVVENGRVVVKPIQTLDETSNTQKESQT</sequence>
<evidence type="ECO:0000256" key="1">
    <source>
        <dbReference type="SAM" id="MobiDB-lite"/>
    </source>
</evidence>
<keyword evidence="3" id="KW-1185">Reference proteome</keyword>
<dbReference type="Proteomes" id="UP000632766">
    <property type="component" value="Unassembled WGS sequence"/>
</dbReference>
<dbReference type="EMBL" id="JAECZC010000102">
    <property type="protein sequence ID" value="MBH8566678.1"/>
    <property type="molecule type" value="Genomic_DNA"/>
</dbReference>
<comment type="caution">
    <text evidence="2">The sequence shown here is derived from an EMBL/GenBank/DDBJ whole genome shotgun (WGS) entry which is preliminary data.</text>
</comment>
<protein>
    <submittedName>
        <fullName evidence="2">Uncharacterized protein</fullName>
    </submittedName>
</protein>
<evidence type="ECO:0000313" key="3">
    <source>
        <dbReference type="Proteomes" id="UP000632766"/>
    </source>
</evidence>
<feature type="region of interest" description="Disordered" evidence="1">
    <location>
        <begin position="20"/>
        <end position="46"/>
    </location>
</feature>